<evidence type="ECO:0000313" key="9">
    <source>
        <dbReference type="Proteomes" id="UP000280819"/>
    </source>
</evidence>
<keyword evidence="4" id="KW-0234">DNA repair</keyword>
<keyword evidence="5" id="KW-0742">SOS response</keyword>
<name>A0A3P1T5X3_9ACTN</name>
<dbReference type="OrthoDB" id="9808813at2"/>
<evidence type="ECO:0000256" key="6">
    <source>
        <dbReference type="ARBA" id="ARBA00025589"/>
    </source>
</evidence>
<dbReference type="GO" id="GO:0005829">
    <property type="term" value="C:cytosol"/>
    <property type="evidence" value="ECO:0007669"/>
    <property type="project" value="TreeGrafter"/>
</dbReference>
<comment type="caution">
    <text evidence="8">The sequence shown here is derived from an EMBL/GenBank/DDBJ whole genome shotgun (WGS) entry which is preliminary data.</text>
</comment>
<dbReference type="Gene3D" id="3.30.70.270">
    <property type="match status" value="1"/>
</dbReference>
<evidence type="ECO:0000256" key="3">
    <source>
        <dbReference type="ARBA" id="ARBA00023199"/>
    </source>
</evidence>
<dbReference type="GO" id="GO:0006281">
    <property type="term" value="P:DNA repair"/>
    <property type="evidence" value="ECO:0007669"/>
    <property type="project" value="UniProtKB-KW"/>
</dbReference>
<dbReference type="InterPro" id="IPR043502">
    <property type="entry name" value="DNA/RNA_pol_sf"/>
</dbReference>
<dbReference type="PROSITE" id="PS50173">
    <property type="entry name" value="UMUC"/>
    <property type="match status" value="1"/>
</dbReference>
<dbReference type="Gene3D" id="1.10.150.20">
    <property type="entry name" value="5' to 3' exonuclease, C-terminal subdomain"/>
    <property type="match status" value="1"/>
</dbReference>
<organism evidence="8 9">
    <name type="scientific">Arachnia propionica</name>
    <dbReference type="NCBI Taxonomy" id="1750"/>
    <lineage>
        <taxon>Bacteria</taxon>
        <taxon>Bacillati</taxon>
        <taxon>Actinomycetota</taxon>
        <taxon>Actinomycetes</taxon>
        <taxon>Propionibacteriales</taxon>
        <taxon>Propionibacteriaceae</taxon>
        <taxon>Arachnia</taxon>
    </lineage>
</organism>
<evidence type="ECO:0000256" key="5">
    <source>
        <dbReference type="ARBA" id="ARBA00023236"/>
    </source>
</evidence>
<dbReference type="InterPro" id="IPR001126">
    <property type="entry name" value="UmuC"/>
</dbReference>
<dbReference type="Gene3D" id="3.40.1170.60">
    <property type="match status" value="1"/>
</dbReference>
<keyword evidence="2" id="KW-0227">DNA damage</keyword>
<evidence type="ECO:0000259" key="7">
    <source>
        <dbReference type="PROSITE" id="PS50173"/>
    </source>
</evidence>
<dbReference type="PANTHER" id="PTHR11076:SF34">
    <property type="entry name" value="PROTEIN UMUC"/>
    <property type="match status" value="1"/>
</dbReference>
<sequence length="424" mass="47220">MIAHVDVNSAYVSFERVFNPALEGVPVVVLSNNDGMVVAASAEARAIGLDLGRPWFELGPHAQRLGLRAVSSNYELYGDMSRRTMAILDRFTTELEVRSIDEAFLLLPRRSARDVEAMARFGRDIRTTLRRCLRIPVGVGIAPTRTLAKLANMAAKRIDVFDGVCVWPACRPQWRRGLMERLPVSQVWGIGSRLERRLAGLGISTVWDLATADPGMIRRRFNVLVMRTALELRGVACIDREEDRTGRKEQLIVSRSFSERITTRAGIRQVLSIYTQQAAARLMRHQQVAGTLQAFAGTSRRAGQQSHPSVITRLPLPTADPVALMRAARELLPRIQEGVHYARAGIMLMDLTPVGASVPFEMFRSPHEDAGVAELIEQVQQRAGRGTIGLGWGGLRPGPSWQMRRSMLTRRATTRWEELATVKA</sequence>
<dbReference type="InterPro" id="IPR043128">
    <property type="entry name" value="Rev_trsase/Diguanyl_cyclase"/>
</dbReference>
<dbReference type="AlphaFoldDB" id="A0A3P1T5X3"/>
<dbReference type="Pfam" id="PF00817">
    <property type="entry name" value="IMS"/>
    <property type="match status" value="1"/>
</dbReference>
<gene>
    <name evidence="8" type="ORF">EII34_09205</name>
</gene>
<dbReference type="PANTHER" id="PTHR11076">
    <property type="entry name" value="DNA REPAIR POLYMERASE UMUC / TRANSFERASE FAMILY MEMBER"/>
    <property type="match status" value="1"/>
</dbReference>
<evidence type="ECO:0000313" key="8">
    <source>
        <dbReference type="EMBL" id="RRD04708.1"/>
    </source>
</evidence>
<dbReference type="GO" id="GO:0003887">
    <property type="term" value="F:DNA-directed DNA polymerase activity"/>
    <property type="evidence" value="ECO:0007669"/>
    <property type="project" value="TreeGrafter"/>
</dbReference>
<comment type="function">
    <text evidence="6">Poorly processive, error-prone DNA polymerase involved in untargeted mutagenesis. Copies undamaged DNA at stalled replication forks, which arise in vivo from mismatched or misaligned primer ends. These misaligned primers can be extended by PolIV. Exhibits no 3'-5' exonuclease (proofreading) activity. May be involved in translesional synthesis, in conjunction with the beta clamp from PolIII.</text>
</comment>
<dbReference type="CDD" id="cd01700">
    <property type="entry name" value="PolY_Pol_V_umuC"/>
    <property type="match status" value="1"/>
</dbReference>
<protein>
    <submittedName>
        <fullName evidence="8">Y-family DNA polymerase</fullName>
    </submittedName>
</protein>
<dbReference type="Pfam" id="PF11799">
    <property type="entry name" value="IMS_C"/>
    <property type="match status" value="1"/>
</dbReference>
<dbReference type="EMBL" id="RQZG01000009">
    <property type="protein sequence ID" value="RRD04708.1"/>
    <property type="molecule type" value="Genomic_DNA"/>
</dbReference>
<dbReference type="SUPFAM" id="SSF56672">
    <property type="entry name" value="DNA/RNA polymerases"/>
    <property type="match status" value="1"/>
</dbReference>
<dbReference type="InterPro" id="IPR024728">
    <property type="entry name" value="PolY_HhH_motif"/>
</dbReference>
<comment type="similarity">
    <text evidence="1">Belongs to the DNA polymerase type-Y family.</text>
</comment>
<dbReference type="Pfam" id="PF13438">
    <property type="entry name" value="DUF4113"/>
    <property type="match status" value="1"/>
</dbReference>
<dbReference type="GO" id="GO:0009432">
    <property type="term" value="P:SOS response"/>
    <property type="evidence" value="ECO:0007669"/>
    <property type="project" value="UniProtKB-KW"/>
</dbReference>
<dbReference type="Proteomes" id="UP000280819">
    <property type="component" value="Unassembled WGS sequence"/>
</dbReference>
<dbReference type="InterPro" id="IPR050116">
    <property type="entry name" value="DNA_polymerase-Y"/>
</dbReference>
<evidence type="ECO:0000256" key="1">
    <source>
        <dbReference type="ARBA" id="ARBA00010945"/>
    </source>
</evidence>
<reference evidence="8 9" key="1">
    <citation type="submission" date="2018-11" db="EMBL/GenBank/DDBJ databases">
        <title>Genomes From Bacteria Associated with the Canine Oral Cavity: a Test Case for Automated Genome-Based Taxonomic Assignment.</title>
        <authorList>
            <person name="Coil D.A."/>
            <person name="Jospin G."/>
            <person name="Darling A.E."/>
            <person name="Wallis C."/>
            <person name="Davis I.J."/>
            <person name="Harris S."/>
            <person name="Eisen J.A."/>
            <person name="Holcombe L.J."/>
            <person name="O'Flynn C."/>
        </authorList>
    </citation>
    <scope>NUCLEOTIDE SEQUENCE [LARGE SCALE GENOMIC DNA]</scope>
    <source>
        <strain evidence="8 9">OH887_COT-365</strain>
    </source>
</reference>
<dbReference type="InterPro" id="IPR017961">
    <property type="entry name" value="DNA_pol_Y-fam_little_finger"/>
</dbReference>
<dbReference type="GO" id="GO:0042276">
    <property type="term" value="P:error-prone translesion synthesis"/>
    <property type="evidence" value="ECO:0007669"/>
    <property type="project" value="TreeGrafter"/>
</dbReference>
<proteinExistence type="inferred from homology"/>
<dbReference type="InterPro" id="IPR025188">
    <property type="entry name" value="DUF4113"/>
</dbReference>
<dbReference type="GO" id="GO:0003684">
    <property type="term" value="F:damaged DNA binding"/>
    <property type="evidence" value="ECO:0007669"/>
    <property type="project" value="InterPro"/>
</dbReference>
<evidence type="ECO:0000256" key="4">
    <source>
        <dbReference type="ARBA" id="ARBA00023204"/>
    </source>
</evidence>
<dbReference type="RefSeq" id="WP_124844860.1">
    <property type="nucleotide sequence ID" value="NZ_JAUNKP010000015.1"/>
</dbReference>
<evidence type="ECO:0000256" key="2">
    <source>
        <dbReference type="ARBA" id="ARBA00022763"/>
    </source>
</evidence>
<feature type="domain" description="UmuC" evidence="7">
    <location>
        <begin position="2"/>
        <end position="191"/>
    </location>
</feature>
<accession>A0A3P1T5X3</accession>
<keyword evidence="3" id="KW-0741">SOS mutagenesis</keyword>
<dbReference type="Pfam" id="PF11798">
    <property type="entry name" value="IMS_HHH"/>
    <property type="match status" value="1"/>
</dbReference>